<dbReference type="InterPro" id="IPR004443">
    <property type="entry name" value="YjeF_N_dom"/>
</dbReference>
<dbReference type="EMBL" id="LAQU01000012">
    <property type="protein sequence ID" value="KKB63213.1"/>
    <property type="molecule type" value="Genomic_DNA"/>
</dbReference>
<gene>
    <name evidence="12" type="primary">nnrE</name>
    <name evidence="11" type="synonym">nnrD</name>
    <name evidence="16" type="ORF">WM40_12790</name>
</gene>
<sequence length="604" mass="62403">MDTHRLAWPLATVADLRTVEARVMQSAGSHVLMERAGAATADFLLHQRRTRRRPGSDDDHIAATGTPGAGSPGTDDHDLASTPIWFFAGPGNNGGDALVAATRLHRLGVPVRVTLPAPPTHGDALWAYTEARRDAVPIQQDAPDDTQCTALREGGWCVDGLFGIGLNRPVSAPYDQYIKLINALGEHGTHVLALDIPSGLDAMTGQCVSPASDNDCAVYATHTLSFIGATPGLFTGKGRDHTGALFLSPLSLPDFIVRAPSTLATPSAYPFIDATSAQDARVRSNSQPVAPLQLNAPSLFMHCFRKRRPSSHKGTFGSVAIIGGDTGTCGAAILCARAALYAGAGRVHTALIGEGAPPYDPPHPEIMLRRIDAIALDTMDALSIGPGLGTSARAGDIVKRVLHDVVGEDCRALLDADALNVIARDAALCAAVAAAGKWLVMTPHPGEAARLLDIGTRDVEQDRLAAARALVERFRCTIVLKGSGTLIAAPSLAAATASGTATATSCGDIPESVVSVDIVLNTTGNTGLATGGSGDVLSGVIGALLAQGLPPKEAALTGVYLHGLAAETLAAHGDGPAGLTAGELAPMIRRLLNTHLREHGLIVG</sequence>
<evidence type="ECO:0000256" key="6">
    <source>
        <dbReference type="ARBA" id="ARBA00023027"/>
    </source>
</evidence>
<feature type="binding site" evidence="11">
    <location>
        <position position="331"/>
    </location>
    <ligand>
        <name>(6S)-NADPHX</name>
        <dbReference type="ChEBI" id="CHEBI:64076"/>
    </ligand>
</feature>
<dbReference type="NCBIfam" id="TIGR00196">
    <property type="entry name" value="yjeF_cterm"/>
    <property type="match status" value="1"/>
</dbReference>
<dbReference type="Pfam" id="PF03853">
    <property type="entry name" value="YjeF_N"/>
    <property type="match status" value="1"/>
</dbReference>
<dbReference type="STRING" id="28092.WM40_12790"/>
<evidence type="ECO:0000256" key="8">
    <source>
        <dbReference type="ARBA" id="ARBA00025153"/>
    </source>
</evidence>
<comment type="catalytic activity">
    <reaction evidence="12">
        <text>(6R)-NADPHX = (6S)-NADPHX</text>
        <dbReference type="Rhea" id="RHEA:32227"/>
        <dbReference type="ChEBI" id="CHEBI:64076"/>
        <dbReference type="ChEBI" id="CHEBI:64077"/>
        <dbReference type="EC" id="5.1.99.6"/>
    </reaction>
</comment>
<feature type="domain" description="YjeF C-terminal" evidence="14">
    <location>
        <begin position="296"/>
        <end position="595"/>
    </location>
</feature>
<dbReference type="Proteomes" id="UP000033618">
    <property type="component" value="Unassembled WGS sequence"/>
</dbReference>
<evidence type="ECO:0000256" key="3">
    <source>
        <dbReference type="ARBA" id="ARBA00022741"/>
    </source>
</evidence>
<name>A0A0F5JZF9_9BURK</name>
<proteinExistence type="inferred from homology"/>
<keyword evidence="6 11" id="KW-0520">NAD</keyword>
<evidence type="ECO:0000256" key="13">
    <source>
        <dbReference type="SAM" id="MobiDB-lite"/>
    </source>
</evidence>
<evidence type="ECO:0000259" key="15">
    <source>
        <dbReference type="PROSITE" id="PS51385"/>
    </source>
</evidence>
<comment type="cofactor">
    <cofactor evidence="11">
        <name>Mg(2+)</name>
        <dbReference type="ChEBI" id="CHEBI:18420"/>
    </cofactor>
</comment>
<keyword evidence="7 11" id="KW-0456">Lyase</keyword>
<dbReference type="InterPro" id="IPR029056">
    <property type="entry name" value="Ribokinase-like"/>
</dbReference>
<keyword evidence="17" id="KW-1185">Reference proteome</keyword>
<keyword evidence="12" id="KW-0630">Potassium</keyword>
<evidence type="ECO:0000313" key="17">
    <source>
        <dbReference type="Proteomes" id="UP000033618"/>
    </source>
</evidence>
<dbReference type="PROSITE" id="PS01050">
    <property type="entry name" value="YJEF_C_2"/>
    <property type="match status" value="1"/>
</dbReference>
<dbReference type="GO" id="GO:0052855">
    <property type="term" value="F:ADP-dependent NAD(P)H-hydrate dehydratase activity"/>
    <property type="evidence" value="ECO:0007669"/>
    <property type="project" value="UniProtKB-UniRule"/>
</dbReference>
<evidence type="ECO:0000256" key="4">
    <source>
        <dbReference type="ARBA" id="ARBA00022840"/>
    </source>
</evidence>
<feature type="binding site" evidence="12">
    <location>
        <position position="195"/>
    </location>
    <ligand>
        <name>(6S)-NADPHX</name>
        <dbReference type="ChEBI" id="CHEBI:64076"/>
    </ligand>
</feature>
<feature type="binding site" evidence="11">
    <location>
        <position position="535"/>
    </location>
    <ligand>
        <name>(6S)-NADPHX</name>
        <dbReference type="ChEBI" id="CHEBI:64076"/>
    </ligand>
</feature>
<protein>
    <recommendedName>
        <fullName evidence="11 12">Multifunctional fusion protein</fullName>
    </recommendedName>
    <domain>
        <recommendedName>
            <fullName evidence="11">ADP-dependent (S)-NAD(P)H-hydrate dehydratase</fullName>
            <ecNumber evidence="11">4.2.1.136</ecNumber>
        </recommendedName>
        <alternativeName>
            <fullName evidence="11">ADP-dependent NAD(P)HX dehydratase</fullName>
        </alternativeName>
    </domain>
    <domain>
        <recommendedName>
            <fullName evidence="12">NAD(P)H-hydrate epimerase</fullName>
            <ecNumber evidence="12">5.1.99.6</ecNumber>
        </recommendedName>
        <alternativeName>
            <fullName evidence="12">NAD(P)HX epimerase</fullName>
        </alternativeName>
    </domain>
</protein>
<comment type="cofactor">
    <cofactor evidence="12">
        <name>K(+)</name>
        <dbReference type="ChEBI" id="CHEBI:29103"/>
    </cofactor>
    <text evidence="12">Binds 1 potassium ion per subunit.</text>
</comment>
<dbReference type="PATRIC" id="fig|28092.6.peg.3011"/>
<evidence type="ECO:0000256" key="1">
    <source>
        <dbReference type="ARBA" id="ARBA00006001"/>
    </source>
</evidence>
<comment type="similarity">
    <text evidence="11">Belongs to the NnrD/CARKD family.</text>
</comment>
<evidence type="ECO:0000256" key="5">
    <source>
        <dbReference type="ARBA" id="ARBA00022857"/>
    </source>
</evidence>
<dbReference type="SUPFAM" id="SSF64153">
    <property type="entry name" value="YjeF N-terminal domain-like"/>
    <property type="match status" value="1"/>
</dbReference>
<feature type="domain" description="YjeF N-terminal" evidence="15">
    <location>
        <begin position="11"/>
        <end position="258"/>
    </location>
</feature>
<comment type="similarity">
    <text evidence="2">In the C-terminal section; belongs to the NnrD/CARKD family.</text>
</comment>
<dbReference type="SUPFAM" id="SSF53613">
    <property type="entry name" value="Ribokinase-like"/>
    <property type="match status" value="1"/>
</dbReference>
<dbReference type="PROSITE" id="PS51383">
    <property type="entry name" value="YJEF_C_3"/>
    <property type="match status" value="1"/>
</dbReference>
<dbReference type="PANTHER" id="PTHR12592:SF0">
    <property type="entry name" value="ATP-DEPENDENT (S)-NAD(P)H-HYDRATE DEHYDRATASE"/>
    <property type="match status" value="1"/>
</dbReference>
<feature type="binding site" evidence="12">
    <location>
        <position position="93"/>
    </location>
    <ligand>
        <name>K(+)</name>
        <dbReference type="ChEBI" id="CHEBI:29103"/>
    </ligand>
</feature>
<keyword evidence="12" id="KW-0479">Metal-binding</keyword>
<feature type="binding site" evidence="12">
    <location>
        <position position="159"/>
    </location>
    <ligand>
        <name>K(+)</name>
        <dbReference type="ChEBI" id="CHEBI:29103"/>
    </ligand>
</feature>
<dbReference type="GO" id="GO:0110051">
    <property type="term" value="P:metabolite repair"/>
    <property type="evidence" value="ECO:0007669"/>
    <property type="project" value="TreeGrafter"/>
</dbReference>
<keyword evidence="4 11" id="KW-0067">ATP-binding</keyword>
<dbReference type="CDD" id="cd01171">
    <property type="entry name" value="YXKO-related"/>
    <property type="match status" value="1"/>
</dbReference>
<keyword evidence="5 11" id="KW-0521">NADP</keyword>
<dbReference type="PANTHER" id="PTHR12592">
    <property type="entry name" value="ATP-DEPENDENT (S)-NAD(P)H-HYDRATE DEHYDRATASE FAMILY MEMBER"/>
    <property type="match status" value="1"/>
</dbReference>
<evidence type="ECO:0000256" key="7">
    <source>
        <dbReference type="ARBA" id="ARBA00023239"/>
    </source>
</evidence>
<dbReference type="Gene3D" id="3.40.1190.20">
    <property type="match status" value="1"/>
</dbReference>
<dbReference type="GO" id="GO:0046872">
    <property type="term" value="F:metal ion binding"/>
    <property type="evidence" value="ECO:0007669"/>
    <property type="project" value="UniProtKB-KW"/>
</dbReference>
<dbReference type="GO" id="GO:0046496">
    <property type="term" value="P:nicotinamide nucleotide metabolic process"/>
    <property type="evidence" value="ECO:0007669"/>
    <property type="project" value="UniProtKB-UniRule"/>
</dbReference>
<feature type="binding site" evidence="12">
    <location>
        <begin position="163"/>
        <end position="169"/>
    </location>
    <ligand>
        <name>(6S)-NADPHX</name>
        <dbReference type="ChEBI" id="CHEBI:64076"/>
    </ligand>
</feature>
<comment type="similarity">
    <text evidence="1">In the N-terminal section; belongs to the NnrE/AIBP family.</text>
</comment>
<comment type="subunit">
    <text evidence="11">Homotetramer.</text>
</comment>
<dbReference type="HAMAP" id="MF_01966">
    <property type="entry name" value="NADHX_epimerase"/>
    <property type="match status" value="1"/>
</dbReference>
<comment type="catalytic activity">
    <reaction evidence="10 11">
        <text>(6S)-NADPHX + ADP = AMP + phosphate + NADPH + H(+)</text>
        <dbReference type="Rhea" id="RHEA:32235"/>
        <dbReference type="ChEBI" id="CHEBI:15378"/>
        <dbReference type="ChEBI" id="CHEBI:43474"/>
        <dbReference type="ChEBI" id="CHEBI:57783"/>
        <dbReference type="ChEBI" id="CHEBI:64076"/>
        <dbReference type="ChEBI" id="CHEBI:456215"/>
        <dbReference type="ChEBI" id="CHEBI:456216"/>
        <dbReference type="EC" id="4.2.1.136"/>
    </reaction>
</comment>
<feature type="binding site" evidence="11">
    <location>
        <begin position="481"/>
        <end position="485"/>
    </location>
    <ligand>
        <name>AMP</name>
        <dbReference type="ChEBI" id="CHEBI:456215"/>
    </ligand>
</feature>
<comment type="catalytic activity">
    <reaction evidence="9 11">
        <text>(6S)-NADHX + ADP = AMP + phosphate + NADH + H(+)</text>
        <dbReference type="Rhea" id="RHEA:32223"/>
        <dbReference type="ChEBI" id="CHEBI:15378"/>
        <dbReference type="ChEBI" id="CHEBI:43474"/>
        <dbReference type="ChEBI" id="CHEBI:57945"/>
        <dbReference type="ChEBI" id="CHEBI:64074"/>
        <dbReference type="ChEBI" id="CHEBI:456215"/>
        <dbReference type="ChEBI" id="CHEBI:456216"/>
        <dbReference type="EC" id="4.2.1.136"/>
    </reaction>
</comment>
<dbReference type="EC" id="4.2.1.136" evidence="11"/>
<dbReference type="InterPro" id="IPR000631">
    <property type="entry name" value="CARKD"/>
</dbReference>
<feature type="binding site" evidence="12">
    <location>
        <begin position="92"/>
        <end position="96"/>
    </location>
    <ligand>
        <name>(6S)-NADPHX</name>
        <dbReference type="ChEBI" id="CHEBI:64076"/>
    </ligand>
</feature>
<comment type="catalytic activity">
    <reaction evidence="12">
        <text>(6R)-NADHX = (6S)-NADHX</text>
        <dbReference type="Rhea" id="RHEA:32215"/>
        <dbReference type="ChEBI" id="CHEBI:64074"/>
        <dbReference type="ChEBI" id="CHEBI:64075"/>
        <dbReference type="EC" id="5.1.99.6"/>
    </reaction>
</comment>
<dbReference type="EC" id="5.1.99.6" evidence="12"/>
<comment type="function">
    <text evidence="11">Catalyzes the dehydration of the S-form of NAD(P)HX at the expense of ADP, which is converted to AMP. Together with NAD(P)HX epimerase, which catalyzes the epimerization of the S- and R-forms, the enzyme allows the repair of both epimers of NAD(P)HX, a damaged form of NAD(P)H that is a result of enzymatic or heat-dependent hydration.</text>
</comment>
<comment type="similarity">
    <text evidence="12">Belongs to the NnrE/AIBP family.</text>
</comment>
<keyword evidence="12" id="KW-0413">Isomerase</keyword>
<evidence type="ECO:0000313" key="16">
    <source>
        <dbReference type="EMBL" id="KKB63213.1"/>
    </source>
</evidence>
<feature type="region of interest" description="Disordered" evidence="13">
    <location>
        <begin position="45"/>
        <end position="76"/>
    </location>
</feature>
<evidence type="ECO:0000256" key="11">
    <source>
        <dbReference type="HAMAP-Rule" id="MF_01965"/>
    </source>
</evidence>
<dbReference type="AlphaFoldDB" id="A0A0F5JZF9"/>
<evidence type="ECO:0000256" key="9">
    <source>
        <dbReference type="ARBA" id="ARBA00048238"/>
    </source>
</evidence>
<dbReference type="Gene3D" id="3.40.50.10260">
    <property type="entry name" value="YjeF N-terminal domain"/>
    <property type="match status" value="1"/>
</dbReference>
<feature type="binding site" evidence="12">
    <location>
        <position position="198"/>
    </location>
    <ligand>
        <name>K(+)</name>
        <dbReference type="ChEBI" id="CHEBI:29103"/>
    </ligand>
</feature>
<dbReference type="GO" id="GO:0052856">
    <property type="term" value="F:NAD(P)HX epimerase activity"/>
    <property type="evidence" value="ECO:0007669"/>
    <property type="project" value="UniProtKB-UniRule"/>
</dbReference>
<feature type="binding site" evidence="11">
    <location>
        <position position="444"/>
    </location>
    <ligand>
        <name>(6S)-NADPHX</name>
        <dbReference type="ChEBI" id="CHEBI:64076"/>
    </ligand>
</feature>
<dbReference type="GO" id="GO:0005524">
    <property type="term" value="F:ATP binding"/>
    <property type="evidence" value="ECO:0007669"/>
    <property type="project" value="UniProtKB-KW"/>
</dbReference>
<comment type="function">
    <text evidence="8">Bifunctional enzyme that catalyzes the epimerization of the S- and R-forms of NAD(P)HX and the dehydration of the S-form of NAD(P)HX at the expense of ADP, which is converted to AMP. This allows the repair of both epimers of NAD(P)HX, a damaged form of NAD(P)H that is a result of enzymatic or heat-dependent hydration.</text>
</comment>
<dbReference type="PROSITE" id="PS51385">
    <property type="entry name" value="YJEF_N"/>
    <property type="match status" value="1"/>
</dbReference>
<comment type="caution">
    <text evidence="16">The sequence shown here is derived from an EMBL/GenBank/DDBJ whole genome shotgun (WGS) entry which is preliminary data.</text>
</comment>
<evidence type="ECO:0000256" key="2">
    <source>
        <dbReference type="ARBA" id="ARBA00009524"/>
    </source>
</evidence>
<feature type="binding site" evidence="12">
    <location>
        <position position="174"/>
    </location>
    <ligand>
        <name>(6S)-NADPHX</name>
        <dbReference type="ChEBI" id="CHEBI:64076"/>
    </ligand>
</feature>
<evidence type="ECO:0000256" key="12">
    <source>
        <dbReference type="HAMAP-Rule" id="MF_01966"/>
    </source>
</evidence>
<evidence type="ECO:0000259" key="14">
    <source>
        <dbReference type="PROSITE" id="PS51383"/>
    </source>
</evidence>
<feature type="binding site" evidence="11">
    <location>
        <position position="534"/>
    </location>
    <ligand>
        <name>AMP</name>
        <dbReference type="ChEBI" id="CHEBI:456215"/>
    </ligand>
</feature>
<dbReference type="HAMAP" id="MF_01965">
    <property type="entry name" value="NADHX_dehydratase"/>
    <property type="match status" value="1"/>
</dbReference>
<dbReference type="InterPro" id="IPR017953">
    <property type="entry name" value="Carbohydrate_kinase_pred_CS"/>
</dbReference>
<keyword evidence="3 11" id="KW-0547">Nucleotide-binding</keyword>
<comment type="function">
    <text evidence="12">Catalyzes the epimerization of the S- and R-forms of NAD(P)HX, a damaged form of NAD(P)H that is a result of enzymatic or heat-dependent hydration. This is a prerequisite for the S-specific NAD(P)H-hydrate dehydratase to allow the repair of both epimers of NAD(P)HX.</text>
</comment>
<dbReference type="Pfam" id="PF01256">
    <property type="entry name" value="Carb_kinase"/>
    <property type="match status" value="2"/>
</dbReference>
<reference evidence="16 17" key="1">
    <citation type="submission" date="2015-03" db="EMBL/GenBank/DDBJ databases">
        <title>Draft Genome Sequence of Burkholderia andropogonis type strain ICMP2807, isolated from Sorghum bicolor.</title>
        <authorList>
            <person name="Lopes-Santos L."/>
            <person name="Castro D.B."/>
            <person name="Ottoboni L.M."/>
            <person name="Park D."/>
            <person name="Weirc B.S."/>
            <person name="Destefano S.A."/>
        </authorList>
    </citation>
    <scope>NUCLEOTIDE SEQUENCE [LARGE SCALE GENOMIC DNA]</scope>
    <source>
        <strain evidence="16 17">ICMP2807</strain>
    </source>
</reference>
<organism evidence="16 17">
    <name type="scientific">Robbsia andropogonis</name>
    <dbReference type="NCBI Taxonomy" id="28092"/>
    <lineage>
        <taxon>Bacteria</taxon>
        <taxon>Pseudomonadati</taxon>
        <taxon>Pseudomonadota</taxon>
        <taxon>Betaproteobacteria</taxon>
        <taxon>Burkholderiales</taxon>
        <taxon>Burkholderiaceae</taxon>
        <taxon>Robbsia</taxon>
    </lineage>
</organism>
<feature type="binding site" evidence="11">
    <location>
        <position position="387"/>
    </location>
    <ligand>
        <name>(6S)-NADPHX</name>
        <dbReference type="ChEBI" id="CHEBI:64076"/>
    </ligand>
</feature>
<evidence type="ECO:0000256" key="10">
    <source>
        <dbReference type="ARBA" id="ARBA00049209"/>
    </source>
</evidence>
<accession>A0A0F5JZF9</accession>
<dbReference type="InterPro" id="IPR036652">
    <property type="entry name" value="YjeF_N_dom_sf"/>
</dbReference>